<name>A0A3P3XQ57_9SPIR</name>
<evidence type="ECO:0008006" key="3">
    <source>
        <dbReference type="Google" id="ProtNLM"/>
    </source>
</evidence>
<dbReference type="AlphaFoldDB" id="A0A3P3XQ57"/>
<protein>
    <recommendedName>
        <fullName evidence="3">Leucyl aminopeptidase (Aminopeptidase T)</fullName>
    </recommendedName>
</protein>
<dbReference type="GO" id="GO:0046872">
    <property type="term" value="F:metal ion binding"/>
    <property type="evidence" value="ECO:0007669"/>
    <property type="project" value="UniProtKB-KW"/>
</dbReference>
<proteinExistence type="predicted"/>
<dbReference type="Pfam" id="PF26233">
    <property type="entry name" value="NicX"/>
    <property type="match status" value="1"/>
</dbReference>
<dbReference type="SUPFAM" id="SSF144052">
    <property type="entry name" value="Thermophilic metalloprotease-like"/>
    <property type="match status" value="1"/>
</dbReference>
<accession>A0A3P3XQ57</accession>
<evidence type="ECO:0000256" key="1">
    <source>
        <dbReference type="ARBA" id="ARBA00022723"/>
    </source>
</evidence>
<evidence type="ECO:0000313" key="2">
    <source>
        <dbReference type="EMBL" id="SLM18422.1"/>
    </source>
</evidence>
<dbReference type="InterPro" id="IPR058739">
    <property type="entry name" value="NicX"/>
</dbReference>
<dbReference type="InterPro" id="IPR052170">
    <property type="entry name" value="M29_Exopeptidase"/>
</dbReference>
<dbReference type="PANTHER" id="PTHR34448:SF1">
    <property type="entry name" value="BLL6088 PROTEIN"/>
    <property type="match status" value="1"/>
</dbReference>
<gene>
    <name evidence="2" type="ORF">SPIRO4BDMA_40994</name>
</gene>
<keyword evidence="1" id="KW-0479">Metal-binding</keyword>
<dbReference type="EMBL" id="FWDO01000004">
    <property type="protein sequence ID" value="SLM18422.1"/>
    <property type="molecule type" value="Genomic_DNA"/>
</dbReference>
<sequence>MYDLELVGASIKLLRDMFGLQKGESVVITCDTESNYDVVDATAQAAYALEGKPIIVKTPAARGVGKAADPDLPVKELIGLLSAADIWIEYNNEWIFYSTVFDEAFRKNKNLRYTNLVGANPDLIMRNIGRVDIPLLREFILKVEDISKKAKHIRITTPAGTDVEFDNDPNRAFYTADGYIRKGEIKMMPGQISWTPLFKTINGTIVIDGTLTPPLGKVNDPIRLTIKNDKVVDVTGGQDAKVFKTWLESFKDDRMFYLAHLSYGFGPGAKLTGDIVEDERVWGSTEWGFGNIGPMLVPDIPGGIPASSHSDGICLNSTVYLDGELLLKEGQIVGPTEEIVALARKLGK</sequence>
<dbReference type="PANTHER" id="PTHR34448">
    <property type="entry name" value="AMINOPEPTIDASE"/>
    <property type="match status" value="1"/>
</dbReference>
<organism evidence="2">
    <name type="scientific">uncultured spirochete</name>
    <dbReference type="NCBI Taxonomy" id="156406"/>
    <lineage>
        <taxon>Bacteria</taxon>
        <taxon>Pseudomonadati</taxon>
        <taxon>Spirochaetota</taxon>
        <taxon>Spirochaetia</taxon>
        <taxon>Spirochaetales</taxon>
        <taxon>environmental samples</taxon>
    </lineage>
</organism>
<reference evidence="2" key="1">
    <citation type="submission" date="2017-02" db="EMBL/GenBank/DDBJ databases">
        <authorList>
            <person name="Regsiter A."/>
            <person name="William W."/>
        </authorList>
    </citation>
    <scope>NUCLEOTIDE SEQUENCE</scope>
    <source>
        <strain evidence="2">BdmA 4</strain>
    </source>
</reference>